<reference evidence="2 3" key="1">
    <citation type="submission" date="2024-05" db="EMBL/GenBank/DDBJ databases">
        <title>Roseateles sp. DJS-2-20 16S ribosomal RNA gene Genome sequencing and assembly.</title>
        <authorList>
            <person name="Woo H."/>
        </authorList>
    </citation>
    <scope>NUCLEOTIDE SEQUENCE [LARGE SCALE GENOMIC DNA]</scope>
    <source>
        <strain evidence="2 3">DJS-2-20</strain>
    </source>
</reference>
<dbReference type="RefSeq" id="WP_347704863.1">
    <property type="nucleotide sequence ID" value="NZ_JBDPZD010000002.1"/>
</dbReference>
<evidence type="ECO:0000256" key="1">
    <source>
        <dbReference type="SAM" id="MobiDB-lite"/>
    </source>
</evidence>
<sequence length="64" mass="7086">MNRTKPLLDTPDIDWPGAMDSQQKPGKPAIVCGAYAARNRYFKAAMRNGPEGPLESAGSRRRRI</sequence>
<accession>A0ABV0G2V7</accession>
<dbReference type="Proteomes" id="UP001495147">
    <property type="component" value="Unassembled WGS sequence"/>
</dbReference>
<keyword evidence="3" id="KW-1185">Reference proteome</keyword>
<feature type="region of interest" description="Disordered" evidence="1">
    <location>
        <begin position="1"/>
        <end position="26"/>
    </location>
</feature>
<organism evidence="2 3">
    <name type="scientific">Roseateles paludis</name>
    <dbReference type="NCBI Taxonomy" id="3145238"/>
    <lineage>
        <taxon>Bacteria</taxon>
        <taxon>Pseudomonadati</taxon>
        <taxon>Pseudomonadota</taxon>
        <taxon>Betaproteobacteria</taxon>
        <taxon>Burkholderiales</taxon>
        <taxon>Sphaerotilaceae</taxon>
        <taxon>Roseateles</taxon>
    </lineage>
</organism>
<protein>
    <submittedName>
        <fullName evidence="2">Uncharacterized protein</fullName>
    </submittedName>
</protein>
<evidence type="ECO:0000313" key="3">
    <source>
        <dbReference type="Proteomes" id="UP001495147"/>
    </source>
</evidence>
<comment type="caution">
    <text evidence="2">The sequence shown here is derived from an EMBL/GenBank/DDBJ whole genome shotgun (WGS) entry which is preliminary data.</text>
</comment>
<proteinExistence type="predicted"/>
<name>A0ABV0G2V7_9BURK</name>
<evidence type="ECO:0000313" key="2">
    <source>
        <dbReference type="EMBL" id="MEO3692061.1"/>
    </source>
</evidence>
<dbReference type="EMBL" id="JBDPZD010000002">
    <property type="protein sequence ID" value="MEO3692061.1"/>
    <property type="molecule type" value="Genomic_DNA"/>
</dbReference>
<gene>
    <name evidence="2" type="ORF">ABDJ85_11310</name>
</gene>